<feature type="region of interest" description="Disordered" evidence="4">
    <location>
        <begin position="219"/>
        <end position="243"/>
    </location>
</feature>
<gene>
    <name evidence="6" type="ORF">COCNU_16G002160</name>
</gene>
<dbReference type="Proteomes" id="UP000797356">
    <property type="component" value="Chromosome 16"/>
</dbReference>
<keyword evidence="2 3" id="KW-0371">Homeobox</keyword>
<accession>A0A8K0NDU7</accession>
<dbReference type="GO" id="GO:0003677">
    <property type="term" value="F:DNA binding"/>
    <property type="evidence" value="ECO:0007669"/>
    <property type="project" value="UniProtKB-UniRule"/>
</dbReference>
<keyword evidence="2 3" id="KW-0539">Nucleus</keyword>
<dbReference type="PANTHER" id="PTHR47713:SF2">
    <property type="entry name" value="HOMEODOMAIN-LIKE SUPERFAMILY PROTEIN"/>
    <property type="match status" value="1"/>
</dbReference>
<dbReference type="OrthoDB" id="6159439at2759"/>
<evidence type="ECO:0000256" key="1">
    <source>
        <dbReference type="ARBA" id="ARBA00004123"/>
    </source>
</evidence>
<dbReference type="InterPro" id="IPR009057">
    <property type="entry name" value="Homeodomain-like_sf"/>
</dbReference>
<evidence type="ECO:0000256" key="2">
    <source>
        <dbReference type="PROSITE-ProRule" id="PRU00108"/>
    </source>
</evidence>
<dbReference type="EMBL" id="CM017887">
    <property type="protein sequence ID" value="KAG1371122.1"/>
    <property type="molecule type" value="Genomic_DNA"/>
</dbReference>
<dbReference type="PROSITE" id="PS50071">
    <property type="entry name" value="HOMEOBOX_2"/>
    <property type="match status" value="1"/>
</dbReference>
<dbReference type="AlphaFoldDB" id="A0A8K0NDU7"/>
<evidence type="ECO:0000313" key="6">
    <source>
        <dbReference type="EMBL" id="KAG1371122.1"/>
    </source>
</evidence>
<dbReference type="CDD" id="cd00086">
    <property type="entry name" value="homeodomain"/>
    <property type="match status" value="1"/>
</dbReference>
<name>A0A8K0NDU7_COCNU</name>
<dbReference type="InterPro" id="IPR001356">
    <property type="entry name" value="HD"/>
</dbReference>
<dbReference type="Pfam" id="PF00046">
    <property type="entry name" value="Homeodomain"/>
    <property type="match status" value="1"/>
</dbReference>
<dbReference type="SMART" id="SM00389">
    <property type="entry name" value="HOX"/>
    <property type="match status" value="1"/>
</dbReference>
<sequence>MDDSNEPSPYCMVRIPKKTNLDGSSDRLVKLPKPRCRKYVDMVCEMKMDSGMVLNWFEINEVIVRKKNLEIGIGFQDVYNKEKTLSSEKPKRKMKTPAQVEALEEFYNEHKYPSESMKTQFAKQIGLSEKQVSGWFCHRRLKDKKILEGEVYANGKHYNGLVHDHTSGLRQESCSSTKQGDRHFDLKEVESKRSFGHGSSSALPALEQKGQQINVGCYANADDRSSGSSSASQERLPQQGGDPCALASSRYSYWDDNYMLMNRRGVMSRGSMMDSRYSYFEVENEHPTISYVKRKLGRHYHEDGPPLGINFDPLPPGAFDLPVQDSNFGNAWNHFVFMVMTHYQHHLHDNATDILIILFLLHISCFIVNMLRIKLLKISVFCIPELHSTYVIQCKGLVHSQSDKIYPPKLVAILSPLYCFLGFRLQFIQPREPYYVGDSMYHGASSIPRITRETKVYDKYRHEKLSNGPCPEAIGFRKSMQRFLDQDGLPGYQLNSKASVSKLSDSVPKQTCLVERVEDFAGKASDYNSQSNERHAKYRTKEGESSVGLRLHINGQKAYTNKACHYNHYNCSYQLSQREEFKESKFSKSACKSNDFLDTEDVLMPGRPKGKIYKEKKVSECSSPVQPMEMDRKMNGLQFQQQDYITKSCEKFSWRKPLIRYNGDMAASLSEDETVRQKAAFDFQVSDLGHLFQENCCTDILPEVAYEKSDKKGTFSPESVI</sequence>
<dbReference type="GO" id="GO:0005634">
    <property type="term" value="C:nucleus"/>
    <property type="evidence" value="ECO:0007669"/>
    <property type="project" value="UniProtKB-SubCell"/>
</dbReference>
<comment type="caution">
    <text evidence="6">The sequence shown here is derived from an EMBL/GenBank/DDBJ whole genome shotgun (WGS) entry which is preliminary data.</text>
</comment>
<protein>
    <recommendedName>
        <fullName evidence="5">Homeobox domain-containing protein</fullName>
    </recommendedName>
</protein>
<keyword evidence="7" id="KW-1185">Reference proteome</keyword>
<evidence type="ECO:0000256" key="3">
    <source>
        <dbReference type="RuleBase" id="RU000682"/>
    </source>
</evidence>
<evidence type="ECO:0000313" key="7">
    <source>
        <dbReference type="Proteomes" id="UP000797356"/>
    </source>
</evidence>
<feature type="DNA-binding region" description="Homeobox" evidence="2">
    <location>
        <begin position="88"/>
        <end position="147"/>
    </location>
</feature>
<keyword evidence="2 3" id="KW-0238">DNA-binding</keyword>
<dbReference type="SUPFAM" id="SSF46689">
    <property type="entry name" value="Homeodomain-like"/>
    <property type="match status" value="1"/>
</dbReference>
<evidence type="ECO:0000256" key="4">
    <source>
        <dbReference type="SAM" id="MobiDB-lite"/>
    </source>
</evidence>
<feature type="domain" description="Homeobox" evidence="5">
    <location>
        <begin position="86"/>
        <end position="146"/>
    </location>
</feature>
<reference evidence="6" key="2">
    <citation type="submission" date="2019-07" db="EMBL/GenBank/DDBJ databases">
        <authorList>
            <person name="Yang Y."/>
            <person name="Bocs S."/>
            <person name="Baudouin L."/>
        </authorList>
    </citation>
    <scope>NUCLEOTIDE SEQUENCE</scope>
    <source>
        <tissue evidence="6">Spear leaf of Hainan Tall coconut</tissue>
    </source>
</reference>
<reference evidence="6" key="1">
    <citation type="journal article" date="2017" name="Gigascience">
        <title>The genome draft of coconut (Cocos nucifera).</title>
        <authorList>
            <person name="Xiao Y."/>
            <person name="Xu P."/>
            <person name="Fan H."/>
            <person name="Baudouin L."/>
            <person name="Xia W."/>
            <person name="Bocs S."/>
            <person name="Xu J."/>
            <person name="Li Q."/>
            <person name="Guo A."/>
            <person name="Zhou L."/>
            <person name="Li J."/>
            <person name="Wu Y."/>
            <person name="Ma Z."/>
            <person name="Armero A."/>
            <person name="Issali A.E."/>
            <person name="Liu N."/>
            <person name="Peng M."/>
            <person name="Yang Y."/>
        </authorList>
    </citation>
    <scope>NUCLEOTIDE SEQUENCE</scope>
    <source>
        <tissue evidence="6">Spear leaf of Hainan Tall coconut</tissue>
    </source>
</reference>
<proteinExistence type="predicted"/>
<evidence type="ECO:0000259" key="5">
    <source>
        <dbReference type="PROSITE" id="PS50071"/>
    </source>
</evidence>
<dbReference type="PANTHER" id="PTHR47713">
    <property type="entry name" value="HOMEODOMAIN-LIKE SUPERFAMILY PROTEIN"/>
    <property type="match status" value="1"/>
</dbReference>
<dbReference type="Gene3D" id="1.10.10.60">
    <property type="entry name" value="Homeodomain-like"/>
    <property type="match status" value="1"/>
</dbReference>
<comment type="subcellular location">
    <subcellularLocation>
        <location evidence="1 2 3">Nucleus</location>
    </subcellularLocation>
</comment>
<organism evidence="6 7">
    <name type="scientific">Cocos nucifera</name>
    <name type="common">Coconut palm</name>
    <dbReference type="NCBI Taxonomy" id="13894"/>
    <lineage>
        <taxon>Eukaryota</taxon>
        <taxon>Viridiplantae</taxon>
        <taxon>Streptophyta</taxon>
        <taxon>Embryophyta</taxon>
        <taxon>Tracheophyta</taxon>
        <taxon>Spermatophyta</taxon>
        <taxon>Magnoliopsida</taxon>
        <taxon>Liliopsida</taxon>
        <taxon>Arecaceae</taxon>
        <taxon>Arecoideae</taxon>
        <taxon>Cocoseae</taxon>
        <taxon>Attaleinae</taxon>
        <taxon>Cocos</taxon>
    </lineage>
</organism>